<proteinExistence type="predicted"/>
<comment type="caution">
    <text evidence="1">The sequence shown here is derived from an EMBL/GenBank/DDBJ whole genome shotgun (WGS) entry which is preliminary data.</text>
</comment>
<dbReference type="EMBL" id="CM037618">
    <property type="protein sequence ID" value="KAH8001012.1"/>
    <property type="molecule type" value="Genomic_DNA"/>
</dbReference>
<accession>A0ACB8F7C0</accession>
<sequence length="164" mass="17168">MFWPAVLFCGFLSLSVGEGCMEGALRVDKAKVEEIVSVTLGAGIAEKVMVLLKQSDGKKSGSQSASSSSRKTCTIEQPPKVHISKGPGNDMIAMVEITMIVTIEDAAVVVQRTVVEIQKNCNLTIAVSSDGLIVKDCHCSPSDGNVTMSLQAGLTVPKAATGNK</sequence>
<protein>
    <submittedName>
        <fullName evidence="1">Uncharacterized protein</fullName>
    </submittedName>
</protein>
<reference evidence="1" key="1">
    <citation type="submission" date="2021-08" db="EMBL/GenBank/DDBJ databases">
        <title>The first chromosome-level gecko genome reveals the dynamic sex chromosomes of Neotropical dwarf geckos (Sphaerodactylidae: Sphaerodactylus).</title>
        <authorList>
            <person name="Pinto B.J."/>
            <person name="Keating S.E."/>
            <person name="Gamble T."/>
        </authorList>
    </citation>
    <scope>NUCLEOTIDE SEQUENCE</scope>
    <source>
        <strain evidence="1">TG3544</strain>
    </source>
</reference>
<gene>
    <name evidence="1" type="ORF">K3G42_030332</name>
</gene>
<evidence type="ECO:0000313" key="2">
    <source>
        <dbReference type="Proteomes" id="UP000827872"/>
    </source>
</evidence>
<organism evidence="1 2">
    <name type="scientific">Sphaerodactylus townsendi</name>
    <dbReference type="NCBI Taxonomy" id="933632"/>
    <lineage>
        <taxon>Eukaryota</taxon>
        <taxon>Metazoa</taxon>
        <taxon>Chordata</taxon>
        <taxon>Craniata</taxon>
        <taxon>Vertebrata</taxon>
        <taxon>Euteleostomi</taxon>
        <taxon>Lepidosauria</taxon>
        <taxon>Squamata</taxon>
        <taxon>Bifurcata</taxon>
        <taxon>Gekkota</taxon>
        <taxon>Sphaerodactylidae</taxon>
        <taxon>Sphaerodactylus</taxon>
    </lineage>
</organism>
<name>A0ACB8F7C0_9SAUR</name>
<evidence type="ECO:0000313" key="1">
    <source>
        <dbReference type="EMBL" id="KAH8001012.1"/>
    </source>
</evidence>
<keyword evidence="2" id="KW-1185">Reference proteome</keyword>
<dbReference type="Proteomes" id="UP000827872">
    <property type="component" value="Linkage Group LG05"/>
</dbReference>